<proteinExistence type="predicted"/>
<dbReference type="NCBIfam" id="TIGR01590">
    <property type="entry name" value="yir-bir-cir_Pla"/>
    <property type="match status" value="1"/>
</dbReference>
<protein>
    <submittedName>
        <fullName evidence="2">YIR protein</fullName>
    </submittedName>
</protein>
<evidence type="ECO:0000256" key="1">
    <source>
        <dbReference type="SAM" id="Phobius"/>
    </source>
</evidence>
<dbReference type="OrthoDB" id="1668162at2759"/>
<evidence type="ECO:0000313" key="3">
    <source>
        <dbReference type="Proteomes" id="UP000072874"/>
    </source>
</evidence>
<dbReference type="RefSeq" id="XP_022813430.1">
    <property type="nucleotide sequence ID" value="XM_022956385.1"/>
</dbReference>
<dbReference type="VEuPathDB" id="PlasmoDB:Py17XNL_001002478"/>
<dbReference type="Proteomes" id="UP000072874">
    <property type="component" value="Chromosome 10"/>
</dbReference>
<dbReference type="KEGG" id="pyo:PY17X_1044200"/>
<keyword evidence="1" id="KW-1133">Transmembrane helix</keyword>
<keyword evidence="1" id="KW-0812">Transmembrane</keyword>
<feature type="transmembrane region" description="Helical" evidence="1">
    <location>
        <begin position="257"/>
        <end position="278"/>
    </location>
</feature>
<keyword evidence="1" id="KW-0472">Membrane</keyword>
<dbReference type="InterPro" id="IPR006477">
    <property type="entry name" value="Yir_bir_cir"/>
</dbReference>
<dbReference type="VEuPathDB" id="PlasmoDB:PYYM_1043800"/>
<dbReference type="VEuPathDB" id="PlasmoDB:PY17X_1044200"/>
<organism evidence="2 3">
    <name type="scientific">Plasmodium yoelii</name>
    <dbReference type="NCBI Taxonomy" id="5861"/>
    <lineage>
        <taxon>Eukaryota</taxon>
        <taxon>Sar</taxon>
        <taxon>Alveolata</taxon>
        <taxon>Apicomplexa</taxon>
        <taxon>Aconoidasida</taxon>
        <taxon>Haemosporida</taxon>
        <taxon>Plasmodiidae</taxon>
        <taxon>Plasmodium</taxon>
        <taxon>Plasmodium (Vinckeia)</taxon>
    </lineage>
</organism>
<dbReference type="VEuPathDB" id="PlasmoDB:PY06279"/>
<reference evidence="2 3" key="1">
    <citation type="journal article" date="2014" name="BMC Biol.">
        <title>A comprehensive evaluation of rodent malaria parasite genomes and gene expression.</title>
        <authorList>
            <person name="Otto T.D."/>
            <person name="Bohme U."/>
            <person name="Jackson A.P."/>
            <person name="Hunt M."/>
            <person name="Franke-Fayard B."/>
            <person name="Hoeijmakers W.A."/>
            <person name="Religa A.A."/>
            <person name="Robertson L."/>
            <person name="Sanders M."/>
            <person name="Ogun S.A."/>
            <person name="Cunningham D."/>
            <person name="Erhart A."/>
            <person name="Billker O."/>
            <person name="Khan S.M."/>
            <person name="Stunnenberg H.G."/>
            <person name="Langhorne J."/>
            <person name="Holder A.A."/>
            <person name="Waters A.P."/>
            <person name="Newbold C.I."/>
            <person name="Pain A."/>
            <person name="Berriman M."/>
            <person name="Janse C.J."/>
        </authorList>
    </citation>
    <scope>NUCLEOTIDE SEQUENCE [LARGE SCALE GENOMIC DNA]</scope>
    <source>
        <strain evidence="2 3">17X</strain>
    </source>
</reference>
<dbReference type="AlphaFoldDB" id="A0A4V6MAV6"/>
<dbReference type="Pfam" id="PF06022">
    <property type="entry name" value="Cir_Bir_Yir"/>
    <property type="match status" value="1"/>
</dbReference>
<evidence type="ECO:0000313" key="2">
    <source>
        <dbReference type="EMBL" id="VTZ79166.1"/>
    </source>
</evidence>
<accession>A0A4V6MAV6</accession>
<sequence length="304" mass="35051">MNDELCRKFGVLKAYLPDELGETGTLTFGENKNFIKYCPENGSGGNECNNDLDRITAGFLWSLEQCYSGLVNKDHNANSNNAFFLYMISWISYKLNQIKEKGFTTINEFFTKNVKNSGKYKQFISDAYKIGELKKFMDERDYLMNINIEDLSKCYDSFKLLCNMYDDVETNKPGDTLSNNVTMFVNKYTELKDDYNIGDTTRSKILPVLSTDYDNFKNYCTRKGANCKYSSSFPEISEFSAQIYGVTSSSSSTGKKLFTVLSIFGAIAFFLGISYKYSLFGFRKRFKKQQIREKIKNIKKKMNR</sequence>
<dbReference type="GeneID" id="3792236"/>
<name>A0A4V6MAV6_PLAYE</name>
<gene>
    <name evidence="2" type="ORF">PY17X_1044200</name>
</gene>
<dbReference type="EMBL" id="LM993664">
    <property type="protein sequence ID" value="VTZ79166.1"/>
    <property type="molecule type" value="Genomic_DNA"/>
</dbReference>